<dbReference type="InParanoid" id="A0A0C3JSK6"/>
<evidence type="ECO:0008006" key="3">
    <source>
        <dbReference type="Google" id="ProtNLM"/>
    </source>
</evidence>
<evidence type="ECO:0000313" key="2">
    <source>
        <dbReference type="Proteomes" id="UP000054217"/>
    </source>
</evidence>
<organism evidence="1 2">
    <name type="scientific">Pisolithus tinctorius Marx 270</name>
    <dbReference type="NCBI Taxonomy" id="870435"/>
    <lineage>
        <taxon>Eukaryota</taxon>
        <taxon>Fungi</taxon>
        <taxon>Dikarya</taxon>
        <taxon>Basidiomycota</taxon>
        <taxon>Agaricomycotina</taxon>
        <taxon>Agaricomycetes</taxon>
        <taxon>Agaricomycetidae</taxon>
        <taxon>Boletales</taxon>
        <taxon>Sclerodermatineae</taxon>
        <taxon>Pisolithaceae</taxon>
        <taxon>Pisolithus</taxon>
    </lineage>
</organism>
<proteinExistence type="predicted"/>
<dbReference type="Proteomes" id="UP000054217">
    <property type="component" value="Unassembled WGS sequence"/>
</dbReference>
<gene>
    <name evidence="1" type="ORF">M404DRAFT_10220</name>
</gene>
<name>A0A0C3JSK6_PISTI</name>
<protein>
    <recommendedName>
        <fullName evidence="3">F-box domain-containing protein</fullName>
    </recommendedName>
</protein>
<reference evidence="2" key="2">
    <citation type="submission" date="2015-01" db="EMBL/GenBank/DDBJ databases">
        <title>Evolutionary Origins and Diversification of the Mycorrhizal Mutualists.</title>
        <authorList>
            <consortium name="DOE Joint Genome Institute"/>
            <consortium name="Mycorrhizal Genomics Consortium"/>
            <person name="Kohler A."/>
            <person name="Kuo A."/>
            <person name="Nagy L.G."/>
            <person name="Floudas D."/>
            <person name="Copeland A."/>
            <person name="Barry K.W."/>
            <person name="Cichocki N."/>
            <person name="Veneault-Fourrey C."/>
            <person name="LaButti K."/>
            <person name="Lindquist E.A."/>
            <person name="Lipzen A."/>
            <person name="Lundell T."/>
            <person name="Morin E."/>
            <person name="Murat C."/>
            <person name="Riley R."/>
            <person name="Ohm R."/>
            <person name="Sun H."/>
            <person name="Tunlid A."/>
            <person name="Henrissat B."/>
            <person name="Grigoriev I.V."/>
            <person name="Hibbett D.S."/>
            <person name="Martin F."/>
        </authorList>
    </citation>
    <scope>NUCLEOTIDE SEQUENCE [LARGE SCALE GENOMIC DNA]</scope>
    <source>
        <strain evidence="2">Marx 270</strain>
    </source>
</reference>
<dbReference type="AlphaFoldDB" id="A0A0C3JSK6"/>
<keyword evidence="2" id="KW-1185">Reference proteome</keyword>
<dbReference type="EMBL" id="KN831996">
    <property type="protein sequence ID" value="KIO00457.1"/>
    <property type="molecule type" value="Genomic_DNA"/>
</dbReference>
<accession>A0A0C3JSK6</accession>
<sequence>MLVQHTPCSNSGNTRSKLNVGACAITQAISAGPWLRLQLSDSWVGAGPGLGSPPGFPSPVSLPIIWKLLVPPTLSHWQLGSPSQQLHTAAAITTSLLQSACTIEPMLYKVIDLYHQKTAGLFISSLRFRPDFAKTAVKVLHLHPAIHHAQGVEILQLCQGLQELSLQIVVNLPCDQNPLYEPLGALQLKTLSMDLASSFYGPTIFVPDLHLLCHIEHLHLTNTWVARHGLFISLQELHQLSHLSFHVHPPGQESIDTEIILEVLRQFSRLCVVILWWMEYQESQEIYNHLDKHDLTDHRIIVFNAMHFVECATPVNSFWGLAESIV</sequence>
<dbReference type="HOGENOM" id="CLU_852897_0_0_1"/>
<reference evidence="1 2" key="1">
    <citation type="submission" date="2014-04" db="EMBL/GenBank/DDBJ databases">
        <authorList>
            <consortium name="DOE Joint Genome Institute"/>
            <person name="Kuo A."/>
            <person name="Kohler A."/>
            <person name="Costa M.D."/>
            <person name="Nagy L.G."/>
            <person name="Floudas D."/>
            <person name="Copeland A."/>
            <person name="Barry K.W."/>
            <person name="Cichocki N."/>
            <person name="Veneault-Fourrey C."/>
            <person name="LaButti K."/>
            <person name="Lindquist E.A."/>
            <person name="Lipzen A."/>
            <person name="Lundell T."/>
            <person name="Morin E."/>
            <person name="Murat C."/>
            <person name="Sun H."/>
            <person name="Tunlid A."/>
            <person name="Henrissat B."/>
            <person name="Grigoriev I.V."/>
            <person name="Hibbett D.S."/>
            <person name="Martin F."/>
            <person name="Nordberg H.P."/>
            <person name="Cantor M.N."/>
            <person name="Hua S.X."/>
        </authorList>
    </citation>
    <scope>NUCLEOTIDE SEQUENCE [LARGE SCALE GENOMIC DNA]</scope>
    <source>
        <strain evidence="1 2">Marx 270</strain>
    </source>
</reference>
<dbReference type="OrthoDB" id="2687612at2759"/>
<evidence type="ECO:0000313" key="1">
    <source>
        <dbReference type="EMBL" id="KIO00457.1"/>
    </source>
</evidence>